<evidence type="ECO:0000313" key="6">
    <source>
        <dbReference type="Proteomes" id="UP000093122"/>
    </source>
</evidence>
<dbReference type="InterPro" id="IPR000979">
    <property type="entry name" value="Phosphodiesterase_MJ0936/Vps29"/>
</dbReference>
<evidence type="ECO:0000259" key="3">
    <source>
        <dbReference type="Pfam" id="PF12850"/>
    </source>
</evidence>
<protein>
    <recommendedName>
        <fullName evidence="2">Phosphoesterase</fullName>
        <ecNumber evidence="2">3.1.4.-</ecNumber>
    </recommendedName>
</protein>
<evidence type="ECO:0000313" key="7">
    <source>
        <dbReference type="Proteomes" id="UP000256718"/>
    </source>
</evidence>
<evidence type="ECO:0000256" key="1">
    <source>
        <dbReference type="ARBA" id="ARBA00008950"/>
    </source>
</evidence>
<dbReference type="EC" id="3.1.4.-" evidence="2"/>
<comment type="cofactor">
    <cofactor evidence="2">
        <name>a divalent metal cation</name>
        <dbReference type="ChEBI" id="CHEBI:60240"/>
    </cofactor>
</comment>
<dbReference type="Proteomes" id="UP000256718">
    <property type="component" value="Unassembled WGS sequence"/>
</dbReference>
<comment type="similarity">
    <text evidence="1 2">Belongs to the metallophosphoesterase superfamily. YfcE family.</text>
</comment>
<name>A0A0E1EPH7_STRAG</name>
<gene>
    <name evidence="4" type="ORF">AX245_07140</name>
    <name evidence="5" type="ORF">C4618_13170</name>
</gene>
<feature type="domain" description="Calcineurin-like phosphoesterase" evidence="3">
    <location>
        <begin position="5"/>
        <end position="149"/>
    </location>
</feature>
<keyword evidence="2" id="KW-0479">Metal-binding</keyword>
<dbReference type="Gene3D" id="3.60.21.10">
    <property type="match status" value="1"/>
</dbReference>
<comment type="caution">
    <text evidence="5">The sequence shown here is derived from an EMBL/GenBank/DDBJ whole genome shotgun (WGS) entry which is preliminary data.</text>
</comment>
<dbReference type="Proteomes" id="UP000093122">
    <property type="component" value="Unassembled WGS sequence"/>
</dbReference>
<sequence>MAIRKLVVMSDSHGDRDIVKDIKNHYLGKVDVIFHNGDSELPSSDPIWEGIHVVTGNCDYDSGYPEVLVTKIDNTVIVQTHGHLHQINFTWDKLDLLAQQEDADICLYGHLHRADAWKNGKTIFINPGSVLQPRGPINEKLYAVVTITDSKVLVEYYTRQHQPYPNLTKEFSR</sequence>
<dbReference type="AlphaFoldDB" id="A0A0E1EPH7"/>
<reference evidence="5 7" key="2">
    <citation type="journal article" date="2018" name="Emerg. Microbes Infect.">
        <title>Phenotypic and molecular analysis of nontypeable Group B streptococci: identification of cps2a and hybrid cps2a/cps5 Group B streptococcal capsule gene clusters.</title>
        <authorList>
            <person name="Alhhazmi A."/>
            <person name="Tyrrell G.J."/>
        </authorList>
    </citation>
    <scope>NUCLEOTIDE SEQUENCE [LARGE SCALE GENOMIC DNA]</scope>
    <source>
        <strain evidence="5 7">PLGBS17</strain>
    </source>
</reference>
<proteinExistence type="inferred from homology"/>
<dbReference type="NCBIfam" id="TIGR00040">
    <property type="entry name" value="yfcE"/>
    <property type="match status" value="1"/>
</dbReference>
<dbReference type="CDD" id="cd00841">
    <property type="entry name" value="MPP_YfcE"/>
    <property type="match status" value="1"/>
</dbReference>
<reference evidence="4 6" key="1">
    <citation type="journal article" date="2016" name="Sci. Rep.">
        <title>Serotype IV Streptococcus agalactiae ST-452 has arisen from large genomic recombination events between CC23 and the hypervirulent CC17 lineages.</title>
        <authorList>
            <person name="Campisi E."/>
            <person name="Rinaudo C.D."/>
            <person name="Donati C."/>
            <person name="Barucco M."/>
            <person name="Torricelli G."/>
            <person name="Edwards M.S."/>
            <person name="Baker C.J."/>
            <person name="Margarit I."/>
            <person name="Rosini R."/>
        </authorList>
    </citation>
    <scope>NUCLEOTIDE SEQUENCE [LARGE SCALE GENOMIC DNA]</scope>
    <source>
        <strain evidence="4 6">CZ-PW-140</strain>
    </source>
</reference>
<dbReference type="GO" id="GO:0016787">
    <property type="term" value="F:hydrolase activity"/>
    <property type="evidence" value="ECO:0007669"/>
    <property type="project" value="UniProtKB-UniRule"/>
</dbReference>
<dbReference type="KEGG" id="sage:EN72_08665"/>
<dbReference type="InterPro" id="IPR024654">
    <property type="entry name" value="Calcineurin-like_PHP_lpxH"/>
</dbReference>
<dbReference type="InterPro" id="IPR029052">
    <property type="entry name" value="Metallo-depent_PP-like"/>
</dbReference>
<dbReference type="InterPro" id="IPR041802">
    <property type="entry name" value="MPP_YfcE"/>
</dbReference>
<organism evidence="5 7">
    <name type="scientific">Streptococcus agalactiae</name>
    <dbReference type="NCBI Taxonomy" id="1311"/>
    <lineage>
        <taxon>Bacteria</taxon>
        <taxon>Bacillati</taxon>
        <taxon>Bacillota</taxon>
        <taxon>Bacilli</taxon>
        <taxon>Lactobacillales</taxon>
        <taxon>Streptococcaceae</taxon>
        <taxon>Streptococcus</taxon>
    </lineage>
</organism>
<dbReference type="GO" id="GO:0046872">
    <property type="term" value="F:metal ion binding"/>
    <property type="evidence" value="ECO:0007669"/>
    <property type="project" value="UniProtKB-KW"/>
</dbReference>
<evidence type="ECO:0000256" key="2">
    <source>
        <dbReference type="RuleBase" id="RU362039"/>
    </source>
</evidence>
<dbReference type="RefSeq" id="WP_001007724.1">
    <property type="nucleotide sequence ID" value="NZ_CAXOLC010000002.1"/>
</dbReference>
<dbReference type="PANTHER" id="PTHR11124">
    <property type="entry name" value="VACUOLAR SORTING PROTEIN VPS29"/>
    <property type="match status" value="1"/>
</dbReference>
<evidence type="ECO:0000313" key="5">
    <source>
        <dbReference type="EMBL" id="RDY74609.1"/>
    </source>
</evidence>
<dbReference type="EMBL" id="MAWT01000011">
    <property type="protein sequence ID" value="OCM71852.1"/>
    <property type="molecule type" value="Genomic_DNA"/>
</dbReference>
<dbReference type="SUPFAM" id="SSF56300">
    <property type="entry name" value="Metallo-dependent phosphatases"/>
    <property type="match status" value="1"/>
</dbReference>
<dbReference type="EMBL" id="QHGZ01000258">
    <property type="protein sequence ID" value="RDY74609.1"/>
    <property type="molecule type" value="Genomic_DNA"/>
</dbReference>
<evidence type="ECO:0000313" key="4">
    <source>
        <dbReference type="EMBL" id="OCM71852.1"/>
    </source>
</evidence>
<accession>A0A0E1EPH7</accession>
<dbReference type="Pfam" id="PF12850">
    <property type="entry name" value="Metallophos_2"/>
    <property type="match status" value="1"/>
</dbReference>